<reference evidence="2" key="1">
    <citation type="submission" date="2016-04" db="EMBL/GenBank/DDBJ databases">
        <authorList>
            <person name="Nguyen H.D."/>
            <person name="Samba Siva P."/>
            <person name="Cullis J."/>
            <person name="Levesque C.A."/>
            <person name="Hambleton S."/>
        </authorList>
    </citation>
    <scope>NUCLEOTIDE SEQUENCE</scope>
    <source>
        <strain evidence="2">DAOMC 236416</strain>
    </source>
</reference>
<accession>A0A8T8SN41</accession>
<comment type="caution">
    <text evidence="2">The sequence shown here is derived from an EMBL/GenBank/DDBJ whole genome shotgun (WGS) entry which is preliminary data.</text>
</comment>
<protein>
    <submittedName>
        <fullName evidence="2">Uncharacterized protein</fullName>
    </submittedName>
</protein>
<keyword evidence="1" id="KW-1133">Transmembrane helix</keyword>
<reference evidence="2" key="2">
    <citation type="journal article" date="2019" name="IMA Fungus">
        <title>Genome sequencing and comparison of five Tilletia species to identify candidate genes for the detection of regulated species infecting wheat.</title>
        <authorList>
            <person name="Nguyen H.D.T."/>
            <person name="Sultana T."/>
            <person name="Kesanakurti P."/>
            <person name="Hambleton S."/>
        </authorList>
    </citation>
    <scope>NUCLEOTIDE SEQUENCE</scope>
    <source>
        <strain evidence="2">DAOMC 236416</strain>
    </source>
</reference>
<proteinExistence type="predicted"/>
<name>A0A8T8SN41_9BASI</name>
<evidence type="ECO:0000313" key="2">
    <source>
        <dbReference type="EMBL" id="KAE8244315.1"/>
    </source>
</evidence>
<keyword evidence="1" id="KW-0812">Transmembrane</keyword>
<feature type="transmembrane region" description="Helical" evidence="1">
    <location>
        <begin position="28"/>
        <end position="46"/>
    </location>
</feature>
<keyword evidence="1" id="KW-0472">Membrane</keyword>
<sequence length="70" mass="8053">MRSSALHQQQQQSSYKKPLSIWNRPRTVFIGWASLTVLTGLGYYFVKTRNTAKKKKFMLGPPPSKSQQQP</sequence>
<dbReference type="AlphaFoldDB" id="A0A8T8SN41"/>
<evidence type="ECO:0000313" key="3">
    <source>
        <dbReference type="Proteomes" id="UP000077521"/>
    </source>
</evidence>
<evidence type="ECO:0000256" key="1">
    <source>
        <dbReference type="SAM" id="Phobius"/>
    </source>
</evidence>
<organism evidence="2 3">
    <name type="scientific">Tilletia indica</name>
    <dbReference type="NCBI Taxonomy" id="43049"/>
    <lineage>
        <taxon>Eukaryota</taxon>
        <taxon>Fungi</taxon>
        <taxon>Dikarya</taxon>
        <taxon>Basidiomycota</taxon>
        <taxon>Ustilaginomycotina</taxon>
        <taxon>Exobasidiomycetes</taxon>
        <taxon>Tilletiales</taxon>
        <taxon>Tilletiaceae</taxon>
        <taxon>Tilletia</taxon>
    </lineage>
</organism>
<gene>
    <name evidence="2" type="ORF">A4X13_0g6683</name>
</gene>
<keyword evidence="3" id="KW-1185">Reference proteome</keyword>
<dbReference type="Proteomes" id="UP000077521">
    <property type="component" value="Unassembled WGS sequence"/>
</dbReference>
<dbReference type="EMBL" id="LWDF02000675">
    <property type="protein sequence ID" value="KAE8244315.1"/>
    <property type="molecule type" value="Genomic_DNA"/>
</dbReference>